<evidence type="ECO:0000259" key="9">
    <source>
        <dbReference type="Pfam" id="PF13967"/>
    </source>
</evidence>
<organism evidence="11 12">
    <name type="scientific">Ceratopteris richardii</name>
    <name type="common">Triangle waterfern</name>
    <dbReference type="NCBI Taxonomy" id="49495"/>
    <lineage>
        <taxon>Eukaryota</taxon>
        <taxon>Viridiplantae</taxon>
        <taxon>Streptophyta</taxon>
        <taxon>Embryophyta</taxon>
        <taxon>Tracheophyta</taxon>
        <taxon>Polypodiopsida</taxon>
        <taxon>Polypodiidae</taxon>
        <taxon>Polypodiales</taxon>
        <taxon>Pteridineae</taxon>
        <taxon>Pteridaceae</taxon>
        <taxon>Parkerioideae</taxon>
        <taxon>Ceratopteris</taxon>
    </lineage>
</organism>
<keyword evidence="3" id="KW-0813">Transport</keyword>
<evidence type="ECO:0000256" key="4">
    <source>
        <dbReference type="ARBA" id="ARBA00022692"/>
    </source>
</evidence>
<feature type="domain" description="CSC1/OSCA1-like N-terminal transmembrane" evidence="9">
    <location>
        <begin position="6"/>
        <end position="158"/>
    </location>
</feature>
<feature type="transmembrane region" description="Helical" evidence="7">
    <location>
        <begin position="352"/>
        <end position="378"/>
    </location>
</feature>
<keyword evidence="6 7" id="KW-0472">Membrane</keyword>
<dbReference type="Pfam" id="PF14703">
    <property type="entry name" value="PHM7_cyt"/>
    <property type="match status" value="1"/>
</dbReference>
<sequence>MDISGFVTSIITSLSIFFVLLVLHAWLSRQSRNAVIYYPSKLLKGIAPPPQQGFFPWVREAWSVSDDQILQHAGLDATVYMIFLSSAFWICMYTAFFCLPVLLPLSVTDRYFESNSKADFTNFDKAAMGNIAQKSPRLWAFAIADYWLTICTLFVLWKSYKRVMDLRLRDQASFKAKPEHFAVLVRDIPMVSIGSVEEEVDRFFRRLHPTTYETCIVVSNVSEARKLWAELESYRRRLAHAEAVYDQTNIRPKHKSGLLGLLGQTVDSIDYYKEQIERLIPVLRVAQSEVRLKHQQGAAIVIFNSRSAAAMAAQALHSEHGNHWMTMPAPEPGDVMWDNLPIAFVQRTIRQLAVYIFVAITILFYMIPIALISALISLENLEKRLKFLKPITQQPEIRTVLQAFLPQIALIVFLALLPMMLLKLSQFEGIPARSHITRAAAGKYFYFNVFNVFLGVTLAGTLFQSLNSLIKDPTSIVSLLSESLPKQATFFISFIALKFLVGYGLQLSRIIPLIIFHLRKKFLCKTEEEIKDAWAPGAFPYATCIPSDMLILTITICYAVLAPAILPFTIIYFGLGWILMRNQALNVMVSKFESGGRFWPHLHARILAALLLAQVTMLGYFGIKKFLFVPLIIPPPIATLIFAFLCKKSYYRSFSVSPLVASCEDVKEVPSTESIVKAYMPECLIPKRDFIGKSDFENQEES</sequence>
<dbReference type="Pfam" id="PF02714">
    <property type="entry name" value="RSN1_7TM"/>
    <property type="match status" value="1"/>
</dbReference>
<dbReference type="OMA" id="HEERAIT"/>
<evidence type="ECO:0000259" key="10">
    <source>
        <dbReference type="Pfam" id="PF14703"/>
    </source>
</evidence>
<evidence type="ECO:0000256" key="3">
    <source>
        <dbReference type="ARBA" id="ARBA00022448"/>
    </source>
</evidence>
<feature type="transmembrane region" description="Helical" evidence="7">
    <location>
        <begin position="626"/>
        <end position="645"/>
    </location>
</feature>
<name>A0A8T2U1L5_CERRI</name>
<evidence type="ECO:0000313" key="11">
    <source>
        <dbReference type="EMBL" id="KAH7427494.1"/>
    </source>
</evidence>
<dbReference type="OrthoDB" id="1689567at2759"/>
<feature type="transmembrane region" description="Helical" evidence="7">
    <location>
        <begin position="445"/>
        <end position="470"/>
    </location>
</feature>
<dbReference type="Proteomes" id="UP000825935">
    <property type="component" value="Chromosome 10"/>
</dbReference>
<dbReference type="Pfam" id="PF13967">
    <property type="entry name" value="RSN1_TM"/>
    <property type="match status" value="1"/>
</dbReference>
<gene>
    <name evidence="11" type="ORF">KP509_10G046800</name>
</gene>
<comment type="caution">
    <text evidence="11">The sequence shown here is derived from an EMBL/GenBank/DDBJ whole genome shotgun (WGS) entry which is preliminary data.</text>
</comment>
<feature type="transmembrane region" description="Helical" evidence="7">
    <location>
        <begin position="490"/>
        <end position="516"/>
    </location>
</feature>
<evidence type="ECO:0000256" key="7">
    <source>
        <dbReference type="SAM" id="Phobius"/>
    </source>
</evidence>
<keyword evidence="12" id="KW-1185">Reference proteome</keyword>
<evidence type="ECO:0000259" key="8">
    <source>
        <dbReference type="Pfam" id="PF02714"/>
    </source>
</evidence>
<proteinExistence type="inferred from homology"/>
<comment type="subcellular location">
    <subcellularLocation>
        <location evidence="1">Membrane</location>
        <topology evidence="1">Multi-pass membrane protein</topology>
    </subcellularLocation>
</comment>
<protein>
    <recommendedName>
        <fullName evidence="13">CSC1-like protein ERD4</fullName>
    </recommendedName>
</protein>
<evidence type="ECO:0000256" key="2">
    <source>
        <dbReference type="ARBA" id="ARBA00007779"/>
    </source>
</evidence>
<dbReference type="AlphaFoldDB" id="A0A8T2U1L5"/>
<dbReference type="PANTHER" id="PTHR13018">
    <property type="entry name" value="PROBABLE MEMBRANE PROTEIN DUF221-RELATED"/>
    <property type="match status" value="1"/>
</dbReference>
<feature type="transmembrane region" description="Helical" evidence="7">
    <location>
        <begin position="6"/>
        <end position="27"/>
    </location>
</feature>
<evidence type="ECO:0000256" key="5">
    <source>
        <dbReference type="ARBA" id="ARBA00022989"/>
    </source>
</evidence>
<feature type="transmembrane region" description="Helical" evidence="7">
    <location>
        <begin position="138"/>
        <end position="157"/>
    </location>
</feature>
<evidence type="ECO:0000256" key="6">
    <source>
        <dbReference type="ARBA" id="ARBA00023136"/>
    </source>
</evidence>
<accession>A0A8T2U1L5</accession>
<feature type="transmembrane region" description="Helical" evidence="7">
    <location>
        <begin position="550"/>
        <end position="578"/>
    </location>
</feature>
<evidence type="ECO:0000313" key="12">
    <source>
        <dbReference type="Proteomes" id="UP000825935"/>
    </source>
</evidence>
<dbReference type="GO" id="GO:0005227">
    <property type="term" value="F:calcium-activated cation channel activity"/>
    <property type="evidence" value="ECO:0007669"/>
    <property type="project" value="InterPro"/>
</dbReference>
<reference evidence="11" key="1">
    <citation type="submission" date="2021-08" db="EMBL/GenBank/DDBJ databases">
        <title>WGS assembly of Ceratopteris richardii.</title>
        <authorList>
            <person name="Marchant D.B."/>
            <person name="Chen G."/>
            <person name="Jenkins J."/>
            <person name="Shu S."/>
            <person name="Leebens-Mack J."/>
            <person name="Grimwood J."/>
            <person name="Schmutz J."/>
            <person name="Soltis P."/>
            <person name="Soltis D."/>
            <person name="Chen Z.-H."/>
        </authorList>
    </citation>
    <scope>NUCLEOTIDE SEQUENCE</scope>
    <source>
        <strain evidence="11">Whitten #5841</strain>
        <tissue evidence="11">Leaf</tissue>
    </source>
</reference>
<keyword evidence="5 7" id="KW-1133">Transmembrane helix</keyword>
<evidence type="ECO:0000256" key="1">
    <source>
        <dbReference type="ARBA" id="ARBA00004141"/>
    </source>
</evidence>
<dbReference type="GO" id="GO:0005886">
    <property type="term" value="C:plasma membrane"/>
    <property type="evidence" value="ECO:0007669"/>
    <property type="project" value="TreeGrafter"/>
</dbReference>
<dbReference type="EMBL" id="CM035415">
    <property type="protein sequence ID" value="KAH7427494.1"/>
    <property type="molecule type" value="Genomic_DNA"/>
</dbReference>
<feature type="domain" description="CSC1/OSCA1-like 7TM region" evidence="8">
    <location>
        <begin position="350"/>
        <end position="621"/>
    </location>
</feature>
<dbReference type="InterPro" id="IPR027815">
    <property type="entry name" value="CSC1/OSCA1-like_cyt"/>
</dbReference>
<dbReference type="InterPro" id="IPR003864">
    <property type="entry name" value="CSC1/OSCA1-like_7TM"/>
</dbReference>
<feature type="domain" description="CSC1/OSCA1-like cytosolic" evidence="10">
    <location>
        <begin position="180"/>
        <end position="339"/>
    </location>
</feature>
<feature type="transmembrane region" description="Helical" evidence="7">
    <location>
        <begin position="404"/>
        <end position="424"/>
    </location>
</feature>
<evidence type="ECO:0008006" key="13">
    <source>
        <dbReference type="Google" id="ProtNLM"/>
    </source>
</evidence>
<dbReference type="PANTHER" id="PTHR13018:SF100">
    <property type="entry name" value="CSC1-LIKE PROTEIN ERD4"/>
    <property type="match status" value="1"/>
</dbReference>
<keyword evidence="4 7" id="KW-0812">Transmembrane</keyword>
<comment type="similarity">
    <text evidence="2">Belongs to the CSC1 (TC 1.A.17) family.</text>
</comment>
<feature type="transmembrane region" description="Helical" evidence="7">
    <location>
        <begin position="79"/>
        <end position="103"/>
    </location>
</feature>
<dbReference type="InterPro" id="IPR045122">
    <property type="entry name" value="Csc1-like"/>
</dbReference>
<dbReference type="InterPro" id="IPR032880">
    <property type="entry name" value="CSC1/OSCA1-like_N"/>
</dbReference>